<dbReference type="GO" id="GO:0005686">
    <property type="term" value="C:U2 snRNP"/>
    <property type="evidence" value="ECO:0007669"/>
    <property type="project" value="EnsemblFungi"/>
</dbReference>
<reference evidence="13" key="1">
    <citation type="submission" date="2016-02" db="EMBL/GenBank/DDBJ databases">
        <title>Comparative genomics of biotechnologically important yeasts.</title>
        <authorList>
            <consortium name="DOE Joint Genome Institute"/>
            <person name="Riley R."/>
            <person name="Haridas S."/>
            <person name="Wolfe K.H."/>
            <person name="Lopes M.R."/>
            <person name="Hittinger C.T."/>
            <person name="Goker M."/>
            <person name="Salamov A."/>
            <person name="Wisecaver J."/>
            <person name="Long T.M."/>
            <person name="Aerts A.L."/>
            <person name="Barry K."/>
            <person name="Choi C."/>
            <person name="Clum A."/>
            <person name="Coughlan A.Y."/>
            <person name="Deshpande S."/>
            <person name="Douglass A.P."/>
            <person name="Hanson S.J."/>
            <person name="Klenk H.-P."/>
            <person name="Labutti K."/>
            <person name="Lapidus A."/>
            <person name="Lindquist E."/>
            <person name="Lipzen A."/>
            <person name="Meier-Kolthoff J.P."/>
            <person name="Ohm R.A."/>
            <person name="Otillar R.P."/>
            <person name="Pangilinan J."/>
            <person name="Peng Y."/>
            <person name="Rokas A."/>
            <person name="Rosa C.A."/>
            <person name="Scheuner C."/>
            <person name="Sibirny A.A."/>
            <person name="Slot J.C."/>
            <person name="Stielow J.B."/>
            <person name="Sun H."/>
            <person name="Kurtzman C.P."/>
            <person name="Blackwell M."/>
            <person name="Jeffries T.W."/>
            <person name="Grigoriev I.V."/>
        </authorList>
    </citation>
    <scope>NUCLEOTIDE SEQUENCE [LARGE SCALE GENOMIC DNA]</scope>
    <source>
        <strain evidence="13">NRRL Y-17796</strain>
    </source>
</reference>
<evidence type="ECO:0000256" key="9">
    <source>
        <dbReference type="ARBA" id="ARBA00023242"/>
    </source>
</evidence>
<dbReference type="GO" id="GO:0071013">
    <property type="term" value="C:catalytic step 2 spliceosome"/>
    <property type="evidence" value="ECO:0007669"/>
    <property type="project" value="TreeGrafter"/>
</dbReference>
<dbReference type="Gene3D" id="2.60.40.2690">
    <property type="match status" value="1"/>
</dbReference>
<dbReference type="AlphaFoldDB" id="A0A1E4TDJ9"/>
<keyword evidence="7" id="KW-0862">Zinc</keyword>
<evidence type="ECO:0000256" key="10">
    <source>
        <dbReference type="SAM" id="MobiDB-lite"/>
    </source>
</evidence>
<evidence type="ECO:0000256" key="3">
    <source>
        <dbReference type="ARBA" id="ARBA00022664"/>
    </source>
</evidence>
<dbReference type="OrthoDB" id="10250970at2759"/>
<comment type="similarity">
    <text evidence="2">Belongs to the SF3A2 family.</text>
</comment>
<evidence type="ECO:0000256" key="5">
    <source>
        <dbReference type="ARBA" id="ARBA00022728"/>
    </source>
</evidence>
<dbReference type="Pfam" id="PF16835">
    <property type="entry name" value="SF3A2"/>
    <property type="match status" value="1"/>
</dbReference>
<evidence type="ECO:0000313" key="13">
    <source>
        <dbReference type="Proteomes" id="UP000095023"/>
    </source>
</evidence>
<dbReference type="EMBL" id="KV453842">
    <property type="protein sequence ID" value="ODV89846.1"/>
    <property type="molecule type" value="Genomic_DNA"/>
</dbReference>
<dbReference type="GO" id="GO:0000245">
    <property type="term" value="P:spliceosomal complex assembly"/>
    <property type="evidence" value="ECO:0007669"/>
    <property type="project" value="TreeGrafter"/>
</dbReference>
<dbReference type="PANTHER" id="PTHR23205">
    <property type="entry name" value="SPLICING FACTOR 3A SUBUNIT 2"/>
    <property type="match status" value="1"/>
</dbReference>
<dbReference type="InterPro" id="IPR036236">
    <property type="entry name" value="Znf_C2H2_sf"/>
</dbReference>
<evidence type="ECO:0000256" key="8">
    <source>
        <dbReference type="ARBA" id="ARBA00023187"/>
    </source>
</evidence>
<name>A0A1E4TDJ9_9ASCO</name>
<dbReference type="SUPFAM" id="SSF57667">
    <property type="entry name" value="beta-beta-alpha zinc fingers"/>
    <property type="match status" value="1"/>
</dbReference>
<dbReference type="Pfam" id="PF12874">
    <property type="entry name" value="zf-met"/>
    <property type="match status" value="1"/>
</dbReference>
<evidence type="ECO:0000256" key="1">
    <source>
        <dbReference type="ARBA" id="ARBA00004123"/>
    </source>
</evidence>
<dbReference type="InterPro" id="IPR031781">
    <property type="entry name" value="SF3A2_dom"/>
</dbReference>
<dbReference type="PROSITE" id="PS50171">
    <property type="entry name" value="ZF_MATRIN"/>
    <property type="match status" value="1"/>
</dbReference>
<dbReference type="GO" id="GO:0003676">
    <property type="term" value="F:nucleic acid binding"/>
    <property type="evidence" value="ECO:0007669"/>
    <property type="project" value="InterPro"/>
</dbReference>
<dbReference type="InterPro" id="IPR000690">
    <property type="entry name" value="Matrin/U1-C_Znf_C2H2"/>
</dbReference>
<keyword evidence="5" id="KW-0747">Spliceosome</keyword>
<dbReference type="InterPro" id="IPR003604">
    <property type="entry name" value="Matrin/U1-like-C_Znf_C2H2"/>
</dbReference>
<proteinExistence type="inferred from homology"/>
<gene>
    <name evidence="12" type="ORF">CANCADRAFT_30976</name>
</gene>
<dbReference type="PANTHER" id="PTHR23205:SF0">
    <property type="entry name" value="SPLICING FACTOR 3A SUBUNIT 2"/>
    <property type="match status" value="1"/>
</dbReference>
<keyword evidence="13" id="KW-1185">Reference proteome</keyword>
<evidence type="ECO:0000256" key="2">
    <source>
        <dbReference type="ARBA" id="ARBA00008995"/>
    </source>
</evidence>
<dbReference type="InterPro" id="IPR052092">
    <property type="entry name" value="SF3A2"/>
</dbReference>
<organism evidence="12 13">
    <name type="scientific">Tortispora caseinolytica NRRL Y-17796</name>
    <dbReference type="NCBI Taxonomy" id="767744"/>
    <lineage>
        <taxon>Eukaryota</taxon>
        <taxon>Fungi</taxon>
        <taxon>Dikarya</taxon>
        <taxon>Ascomycota</taxon>
        <taxon>Saccharomycotina</taxon>
        <taxon>Trigonopsidomycetes</taxon>
        <taxon>Trigonopsidales</taxon>
        <taxon>Trigonopsidaceae</taxon>
        <taxon>Tortispora</taxon>
    </lineage>
</organism>
<protein>
    <recommendedName>
        <fullName evidence="11">Matrin-type domain-containing protein</fullName>
    </recommendedName>
</protein>
<feature type="domain" description="Matrin-type" evidence="11">
    <location>
        <begin position="54"/>
        <end position="84"/>
    </location>
</feature>
<dbReference type="GO" id="GO:0071004">
    <property type="term" value="C:U2-type prespliceosome"/>
    <property type="evidence" value="ECO:0007669"/>
    <property type="project" value="TreeGrafter"/>
</dbReference>
<evidence type="ECO:0000256" key="6">
    <source>
        <dbReference type="ARBA" id="ARBA00022771"/>
    </source>
</evidence>
<comment type="subcellular location">
    <subcellularLocation>
        <location evidence="1">Nucleus</location>
    </subcellularLocation>
</comment>
<keyword evidence="8" id="KW-0508">mRNA splicing</keyword>
<evidence type="ECO:0000256" key="4">
    <source>
        <dbReference type="ARBA" id="ARBA00022723"/>
    </source>
</evidence>
<evidence type="ECO:0000313" key="12">
    <source>
        <dbReference type="EMBL" id="ODV89846.1"/>
    </source>
</evidence>
<evidence type="ECO:0000259" key="11">
    <source>
        <dbReference type="PROSITE" id="PS50171"/>
    </source>
</evidence>
<keyword evidence="9" id="KW-0539">Nucleus</keyword>
<evidence type="ECO:0000256" key="7">
    <source>
        <dbReference type="ARBA" id="ARBA00022833"/>
    </source>
</evidence>
<dbReference type="SMART" id="SM00451">
    <property type="entry name" value="ZnF_U1"/>
    <property type="match status" value="1"/>
</dbReference>
<sequence length="216" mass="24625">MDYQNRGGSKKGAGGLAGASETNAARRSRLRALALETIDIEKDPYLFKNHLGYFECRLCLTQHLNDGSYLAHTQGKKHQNNLARRAALDQKNQESQFGFPLSITRKVRKNVAKIGRPGFDVQKIKDPVTQKLGLIFHVQYSKAAQELRPRYRIMSAVEQKVDTPPDSNYQYLVVHAEPFESIAFKIKADEIDHASSNCFDWYDKDTHTYYIQLLCS</sequence>
<dbReference type="Proteomes" id="UP000095023">
    <property type="component" value="Unassembled WGS sequence"/>
</dbReference>
<keyword evidence="6" id="KW-0863">Zinc-finger</keyword>
<dbReference type="GO" id="GO:0008270">
    <property type="term" value="F:zinc ion binding"/>
    <property type="evidence" value="ECO:0007669"/>
    <property type="project" value="UniProtKB-KW"/>
</dbReference>
<feature type="region of interest" description="Disordered" evidence="10">
    <location>
        <begin position="1"/>
        <end position="21"/>
    </location>
</feature>
<keyword evidence="4" id="KW-0479">Metal-binding</keyword>
<accession>A0A1E4TDJ9</accession>
<keyword evidence="3" id="KW-0507">mRNA processing</keyword>
<dbReference type="InterPro" id="IPR013087">
    <property type="entry name" value="Znf_C2H2_type"/>
</dbReference>